<evidence type="ECO:0000256" key="3">
    <source>
        <dbReference type="ARBA" id="ARBA00022729"/>
    </source>
</evidence>
<dbReference type="Pfam" id="PF00496">
    <property type="entry name" value="SBP_bac_5"/>
    <property type="match status" value="1"/>
</dbReference>
<dbReference type="SUPFAM" id="SSF53850">
    <property type="entry name" value="Periplasmic binding protein-like II"/>
    <property type="match status" value="1"/>
</dbReference>
<dbReference type="EMBL" id="CASHTH010000264">
    <property type="protein sequence ID" value="CAI7996103.1"/>
    <property type="molecule type" value="Genomic_DNA"/>
</dbReference>
<feature type="domain" description="Solute-binding protein family 5" evidence="4">
    <location>
        <begin position="78"/>
        <end position="197"/>
    </location>
</feature>
<evidence type="ECO:0000256" key="1">
    <source>
        <dbReference type="ARBA" id="ARBA00005695"/>
    </source>
</evidence>
<dbReference type="AlphaFoldDB" id="A0AA35QY80"/>
<keyword evidence="6" id="KW-1185">Reference proteome</keyword>
<keyword evidence="2" id="KW-0813">Transport</keyword>
<dbReference type="Proteomes" id="UP001174909">
    <property type="component" value="Unassembled WGS sequence"/>
</dbReference>
<evidence type="ECO:0000256" key="2">
    <source>
        <dbReference type="ARBA" id="ARBA00022448"/>
    </source>
</evidence>
<comment type="caution">
    <text evidence="5">The sequence shown here is derived from an EMBL/GenBank/DDBJ whole genome shotgun (WGS) entry which is preliminary data.</text>
</comment>
<sequence length="252" mass="27526">MDVVATAVPVPTAIAVDQRPDWWQEGESKHYRGDFPLVATSNPGFWDVHYGGSMNTVLIPSGPRFNQLLEYNPINPGEIIGDLAVSWESYEDGGEFGYIFNLHPDANFSDGQPVTAADVAFSIDRITLGQVEEGVLRARTGFLNNFVVYGTAEAIDDKTVKIPLRFPAAGFLPNLASDYMKVYPKHVAENLTQEQANTGKTQAEALTAINAGSPDSLIGLASTLRPCAPHTQDVRVFLRSQPQLLQRRPAVL</sequence>
<name>A0AA35QY80_GEOBA</name>
<evidence type="ECO:0000313" key="6">
    <source>
        <dbReference type="Proteomes" id="UP001174909"/>
    </source>
</evidence>
<dbReference type="InterPro" id="IPR000914">
    <property type="entry name" value="SBP_5_dom"/>
</dbReference>
<evidence type="ECO:0000259" key="4">
    <source>
        <dbReference type="Pfam" id="PF00496"/>
    </source>
</evidence>
<protein>
    <submittedName>
        <fullName evidence="5">Periplasmic dipeptide transport protein</fullName>
    </submittedName>
</protein>
<dbReference type="GO" id="GO:1904680">
    <property type="term" value="F:peptide transmembrane transporter activity"/>
    <property type="evidence" value="ECO:0007669"/>
    <property type="project" value="TreeGrafter"/>
</dbReference>
<dbReference type="PANTHER" id="PTHR30290">
    <property type="entry name" value="PERIPLASMIC BINDING COMPONENT OF ABC TRANSPORTER"/>
    <property type="match status" value="1"/>
</dbReference>
<proteinExistence type="inferred from homology"/>
<dbReference type="GO" id="GO:0015833">
    <property type="term" value="P:peptide transport"/>
    <property type="evidence" value="ECO:0007669"/>
    <property type="project" value="TreeGrafter"/>
</dbReference>
<accession>A0AA35QY80</accession>
<gene>
    <name evidence="5" type="ORF">GBAR_LOCUS1817</name>
</gene>
<dbReference type="PANTHER" id="PTHR30290:SF9">
    <property type="entry name" value="OLIGOPEPTIDE-BINDING PROTEIN APPA"/>
    <property type="match status" value="1"/>
</dbReference>
<dbReference type="InterPro" id="IPR039424">
    <property type="entry name" value="SBP_5"/>
</dbReference>
<dbReference type="Gene3D" id="3.40.190.10">
    <property type="entry name" value="Periplasmic binding protein-like II"/>
    <property type="match status" value="1"/>
</dbReference>
<organism evidence="5 6">
    <name type="scientific">Geodia barretti</name>
    <name type="common">Barrett's horny sponge</name>
    <dbReference type="NCBI Taxonomy" id="519541"/>
    <lineage>
        <taxon>Eukaryota</taxon>
        <taxon>Metazoa</taxon>
        <taxon>Porifera</taxon>
        <taxon>Demospongiae</taxon>
        <taxon>Heteroscleromorpha</taxon>
        <taxon>Tetractinellida</taxon>
        <taxon>Astrophorina</taxon>
        <taxon>Geodiidae</taxon>
        <taxon>Geodia</taxon>
    </lineage>
</organism>
<keyword evidence="3" id="KW-0732">Signal</keyword>
<reference evidence="5" key="1">
    <citation type="submission" date="2023-03" db="EMBL/GenBank/DDBJ databases">
        <authorList>
            <person name="Steffen K."/>
            <person name="Cardenas P."/>
        </authorList>
    </citation>
    <scope>NUCLEOTIDE SEQUENCE</scope>
</reference>
<evidence type="ECO:0000313" key="5">
    <source>
        <dbReference type="EMBL" id="CAI7996103.1"/>
    </source>
</evidence>
<comment type="similarity">
    <text evidence="1">Belongs to the bacterial solute-binding protein 5 family.</text>
</comment>